<evidence type="ECO:0000259" key="1">
    <source>
        <dbReference type="Pfam" id="PF14229"/>
    </source>
</evidence>
<gene>
    <name evidence="2" type="ORF">FHS88_001132</name>
</gene>
<dbReference type="GO" id="GO:0004519">
    <property type="term" value="F:endonuclease activity"/>
    <property type="evidence" value="ECO:0007669"/>
    <property type="project" value="UniProtKB-KW"/>
</dbReference>
<dbReference type="EMBL" id="JACIJE010000002">
    <property type="protein sequence ID" value="MBB5689016.1"/>
    <property type="molecule type" value="Genomic_DNA"/>
</dbReference>
<dbReference type="AlphaFoldDB" id="A0A840XM72"/>
<dbReference type="RefSeq" id="WP_184482159.1">
    <property type="nucleotide sequence ID" value="NZ_JAAEDJ010000001.1"/>
</dbReference>
<sequence>MTYRIEEIEGIGKVYGEKLRAAGVKDTEALLARCGTPKEREALAAATGISAALILKFANRADLMRVKGVGEEYADLLEAAGVDTVPELAQRKAANLHAALEAVNAKKKLVRQTPSAKAVGEWIAAAKAMPRRLHY</sequence>
<feature type="domain" description="DUF4332" evidence="1">
    <location>
        <begin position="9"/>
        <end position="128"/>
    </location>
</feature>
<dbReference type="InterPro" id="IPR025567">
    <property type="entry name" value="DUF4332"/>
</dbReference>
<keyword evidence="2" id="KW-0255">Endonuclease</keyword>
<keyword evidence="2" id="KW-0378">Hydrolase</keyword>
<evidence type="ECO:0000313" key="2">
    <source>
        <dbReference type="EMBL" id="MBB5689016.1"/>
    </source>
</evidence>
<dbReference type="Gene3D" id="1.10.150.20">
    <property type="entry name" value="5' to 3' exonuclease, C-terminal subdomain"/>
    <property type="match status" value="2"/>
</dbReference>
<keyword evidence="2" id="KW-0540">Nuclease</keyword>
<accession>A0A840XM72</accession>
<dbReference type="Proteomes" id="UP000562254">
    <property type="component" value="Unassembled WGS sequence"/>
</dbReference>
<reference evidence="2 3" key="1">
    <citation type="submission" date="2020-08" db="EMBL/GenBank/DDBJ databases">
        <title>Genomic Encyclopedia of Type Strains, Phase IV (KMG-IV): sequencing the most valuable type-strain genomes for metagenomic binning, comparative biology and taxonomic classification.</title>
        <authorList>
            <person name="Goeker M."/>
        </authorList>
    </citation>
    <scope>NUCLEOTIDE SEQUENCE [LARGE SCALE GENOMIC DNA]</scope>
    <source>
        <strain evidence="2 3">DSM 25895</strain>
    </source>
</reference>
<proteinExistence type="predicted"/>
<comment type="caution">
    <text evidence="2">The sequence shown here is derived from an EMBL/GenBank/DDBJ whole genome shotgun (WGS) entry which is preliminary data.</text>
</comment>
<organism evidence="2 3">
    <name type="scientific">Neoroseomonas alkaliterrae</name>
    <dbReference type="NCBI Taxonomy" id="1452450"/>
    <lineage>
        <taxon>Bacteria</taxon>
        <taxon>Pseudomonadati</taxon>
        <taxon>Pseudomonadota</taxon>
        <taxon>Alphaproteobacteria</taxon>
        <taxon>Acetobacterales</taxon>
        <taxon>Acetobacteraceae</taxon>
        <taxon>Neoroseomonas</taxon>
    </lineage>
</organism>
<protein>
    <submittedName>
        <fullName evidence="2">Putative flap endonuclease-1-like 5' DNA nuclease</fullName>
    </submittedName>
</protein>
<evidence type="ECO:0000313" key="3">
    <source>
        <dbReference type="Proteomes" id="UP000562254"/>
    </source>
</evidence>
<name>A0A840XM72_9PROT</name>
<dbReference type="Pfam" id="PF14229">
    <property type="entry name" value="DUF4332"/>
    <property type="match status" value="1"/>
</dbReference>
<keyword evidence="3" id="KW-1185">Reference proteome</keyword>